<reference evidence="12" key="1">
    <citation type="submission" date="2020-07" db="EMBL/GenBank/DDBJ databases">
        <title>Draft Genome Sequence of a Deep-Sea Yeast, Naganishia (Cryptococcus) liquefaciens strain N6.</title>
        <authorList>
            <person name="Han Y.W."/>
            <person name="Kajitani R."/>
            <person name="Morimoto H."/>
            <person name="Parhat M."/>
            <person name="Tsubouchi H."/>
            <person name="Bakenova O."/>
            <person name="Ogata M."/>
            <person name="Argunhan B."/>
            <person name="Aoki R."/>
            <person name="Kajiwara S."/>
            <person name="Itoh T."/>
            <person name="Iwasaki H."/>
        </authorList>
    </citation>
    <scope>NUCLEOTIDE SEQUENCE</scope>
    <source>
        <strain evidence="12">N6</strain>
    </source>
</reference>
<feature type="domain" description="Peptidase M16 C-terminal" evidence="9">
    <location>
        <begin position="270"/>
        <end position="451"/>
    </location>
</feature>
<evidence type="ECO:0000256" key="6">
    <source>
        <dbReference type="ARBA" id="ARBA00023049"/>
    </source>
</evidence>
<dbReference type="Pfam" id="PF22456">
    <property type="entry name" value="PqqF-like_C_4"/>
    <property type="match status" value="1"/>
</dbReference>
<dbReference type="Proteomes" id="UP000620104">
    <property type="component" value="Unassembled WGS sequence"/>
</dbReference>
<evidence type="ECO:0000256" key="4">
    <source>
        <dbReference type="ARBA" id="ARBA00022801"/>
    </source>
</evidence>
<dbReference type="Gene3D" id="3.30.830.10">
    <property type="entry name" value="Metalloenzyme, LuxS/M16 peptidase-like"/>
    <property type="match status" value="4"/>
</dbReference>
<dbReference type="InterPro" id="IPR050626">
    <property type="entry name" value="Peptidase_M16"/>
</dbReference>
<keyword evidence="4" id="KW-0378">Hydrolase</keyword>
<evidence type="ECO:0000313" key="13">
    <source>
        <dbReference type="Proteomes" id="UP000620104"/>
    </source>
</evidence>
<keyword evidence="5" id="KW-0862">Zinc</keyword>
<feature type="domain" description="Peptidase M16 N-terminal" evidence="8">
    <location>
        <begin position="109"/>
        <end position="243"/>
    </location>
</feature>
<dbReference type="FunFam" id="3.30.830.10:FF:000004">
    <property type="entry name" value="Putative insulin-degrading enzyme"/>
    <property type="match status" value="1"/>
</dbReference>
<name>A0A8H3TS20_9TREE</name>
<dbReference type="InterPro" id="IPR032632">
    <property type="entry name" value="Peptidase_M16_M"/>
</dbReference>
<dbReference type="FunFam" id="3.30.830.10:FF:000005">
    <property type="entry name" value="nardilysin isoform X1"/>
    <property type="match status" value="1"/>
</dbReference>
<organism evidence="12 13">
    <name type="scientific">Naganishia liquefaciens</name>
    <dbReference type="NCBI Taxonomy" id="104408"/>
    <lineage>
        <taxon>Eukaryota</taxon>
        <taxon>Fungi</taxon>
        <taxon>Dikarya</taxon>
        <taxon>Basidiomycota</taxon>
        <taxon>Agaricomycotina</taxon>
        <taxon>Tremellomycetes</taxon>
        <taxon>Filobasidiales</taxon>
        <taxon>Filobasidiaceae</taxon>
        <taxon>Naganishia</taxon>
    </lineage>
</organism>
<dbReference type="OrthoDB" id="952271at2759"/>
<evidence type="ECO:0000256" key="5">
    <source>
        <dbReference type="ARBA" id="ARBA00022833"/>
    </source>
</evidence>
<keyword evidence="13" id="KW-1185">Reference proteome</keyword>
<dbReference type="EMBL" id="BLZA01000016">
    <property type="protein sequence ID" value="GHJ85926.1"/>
    <property type="molecule type" value="Genomic_DNA"/>
</dbReference>
<comment type="similarity">
    <text evidence="1 7">Belongs to the peptidase M16 family.</text>
</comment>
<evidence type="ECO:0000259" key="11">
    <source>
        <dbReference type="Pfam" id="PF22456"/>
    </source>
</evidence>
<protein>
    <submittedName>
        <fullName evidence="12">Uncharacterized protein</fullName>
    </submittedName>
</protein>
<gene>
    <name evidence="12" type="ORF">NliqN6_2328</name>
</gene>
<dbReference type="PANTHER" id="PTHR43690:SF18">
    <property type="entry name" value="INSULIN-DEGRADING ENZYME-RELATED"/>
    <property type="match status" value="1"/>
</dbReference>
<evidence type="ECO:0000259" key="8">
    <source>
        <dbReference type="Pfam" id="PF00675"/>
    </source>
</evidence>
<dbReference type="InterPro" id="IPR007863">
    <property type="entry name" value="Peptidase_M16_C"/>
</dbReference>
<keyword evidence="6" id="KW-0482">Metalloprotease</keyword>
<accession>A0A8H3TS20</accession>
<evidence type="ECO:0000259" key="9">
    <source>
        <dbReference type="Pfam" id="PF05193"/>
    </source>
</evidence>
<evidence type="ECO:0000256" key="7">
    <source>
        <dbReference type="RuleBase" id="RU004447"/>
    </source>
</evidence>
<evidence type="ECO:0000256" key="2">
    <source>
        <dbReference type="ARBA" id="ARBA00022670"/>
    </source>
</evidence>
<dbReference type="GO" id="GO:0004222">
    <property type="term" value="F:metalloendopeptidase activity"/>
    <property type="evidence" value="ECO:0007669"/>
    <property type="project" value="InterPro"/>
</dbReference>
<dbReference type="PROSITE" id="PS00143">
    <property type="entry name" value="INSULINASE"/>
    <property type="match status" value="1"/>
</dbReference>
<sequence>MYRAVRSGLAVKRLSTTTTQHARAGLSISAASRAFRPNIATTRMGYIGGQRRSLAASVRSEGAVQRPDVVKTTSYPLPPMDTKIELELPPSEDRKHRYFRLGNGVECVVVSDEKCDKAAAAVDVGVGSLEDKEGLDGCAHFCEHLLFLGTEKYPQENAYSTYLSANNGHSNAYTGLSNTNYFFEVAPEALEGALDRFAGFFTAPLFDASCTEREANAVNSEHNKNLQSDMWRFYQLEKHLSSPRHPYHKFGTGTRETLWDAPRREGRDPRAELIEWWREMYCAKRMKLVVMGRESPEVLEKWVRDRFDAVPVRTKEGEERLVYNSDVMEQEQMANFVFAEPVKDVRGLEITFPFPDQSHLYASKPGNYLAHFLGHEGPGSILSYLKRHGWVNSLRAGFQSGSVGFDFFKVTVDLTADGLVHYKDVAMTIYKYIHLLRSVPPQEHVFKEIKALSDIGFRFVERGHASSYASELSTQLQQPVPRQKIISSQWLVERFDPEELKDAVQLLDIRRSVITVTAKKMPADVIPLDKAEPVYGTKYRRDKIPEEFIKEALNGALIPELHLPGPNAFIPEKLDVNKIEGKQPASRPSLLKDTPLARLWHKKDDRFWVPRANVFLALQSPLLDVTPRQATLARLYCDLFRDSITEEVYDAELAGLQYSLEYAGDSITVGSVGYNDKLPMLTEKMVTMMKAFQVDPERFAIIKDQLQRVWTNFQLEEPYSLTAYFAHYAESERMWTPAEKLAELEHISPEDVQTFAKEFFARMYIETLVHGNMDVKAATDLQAMVERVLGAQPLSAPEKLGDRSLLLPEASEHVWKMSVPNASNVNSSCEYYCQVGDVTDDHLRPRLSLLAQLAHEPVFNVLRTQEQLGYLVFSGARAATGVMGLRILLQSERPSAYLETRVEAFLDYFKKFLEDMSEEDFVVARQGLISKKTEKPKNLHGESSRFWTAIGDGYYDFDRRVRDVKQIKQTTKQEVIDVFMRYIHPSSPTRRKLSIHMDSQIKPTEDPVARAKVLMETLAGKSVVVPEEEWQQLMASQPSVEAVQTFASECIKASSEIKAEEKTVLEALVSALAEPPRETTARVRESNVLIEDIVGWKASLQCSAAARPIEALEVKA</sequence>
<dbReference type="PANTHER" id="PTHR43690">
    <property type="entry name" value="NARDILYSIN"/>
    <property type="match status" value="1"/>
</dbReference>
<evidence type="ECO:0000313" key="12">
    <source>
        <dbReference type="EMBL" id="GHJ85926.1"/>
    </source>
</evidence>
<dbReference type="Pfam" id="PF05193">
    <property type="entry name" value="Peptidase_M16_C"/>
    <property type="match status" value="1"/>
</dbReference>
<keyword evidence="3" id="KW-0479">Metal-binding</keyword>
<dbReference type="AlphaFoldDB" id="A0A8H3TS20"/>
<dbReference type="Pfam" id="PF00675">
    <property type="entry name" value="Peptidase_M16"/>
    <property type="match status" value="1"/>
</dbReference>
<evidence type="ECO:0000259" key="10">
    <source>
        <dbReference type="Pfam" id="PF16187"/>
    </source>
</evidence>
<dbReference type="GO" id="GO:0043171">
    <property type="term" value="P:peptide catabolic process"/>
    <property type="evidence" value="ECO:0007669"/>
    <property type="project" value="TreeGrafter"/>
</dbReference>
<dbReference type="InterPro" id="IPR011765">
    <property type="entry name" value="Pept_M16_N"/>
</dbReference>
<dbReference type="GO" id="GO:0046872">
    <property type="term" value="F:metal ion binding"/>
    <property type="evidence" value="ECO:0007669"/>
    <property type="project" value="UniProtKB-KW"/>
</dbReference>
<dbReference type="InterPro" id="IPR001431">
    <property type="entry name" value="Pept_M16_Zn_BS"/>
</dbReference>
<dbReference type="GO" id="GO:0005739">
    <property type="term" value="C:mitochondrion"/>
    <property type="evidence" value="ECO:0007669"/>
    <property type="project" value="TreeGrafter"/>
</dbReference>
<feature type="domain" description="Coenzyme PQQ synthesis protein F-like C-terminal lobe" evidence="11">
    <location>
        <begin position="849"/>
        <end position="947"/>
    </location>
</feature>
<feature type="domain" description="Peptidase M16 middle/third" evidence="10">
    <location>
        <begin position="457"/>
        <end position="743"/>
    </location>
</feature>
<dbReference type="Pfam" id="PF16187">
    <property type="entry name" value="Peptidase_M16_M"/>
    <property type="match status" value="1"/>
</dbReference>
<comment type="caution">
    <text evidence="12">The sequence shown here is derived from an EMBL/GenBank/DDBJ whole genome shotgun (WGS) entry which is preliminary data.</text>
</comment>
<dbReference type="FunFam" id="3.30.830.10:FF:000003">
    <property type="entry name" value="Insulin-degrading enzyme"/>
    <property type="match status" value="1"/>
</dbReference>
<keyword evidence="2" id="KW-0645">Protease</keyword>
<dbReference type="SUPFAM" id="SSF63411">
    <property type="entry name" value="LuxS/MPP-like metallohydrolase"/>
    <property type="match status" value="4"/>
</dbReference>
<dbReference type="GO" id="GO:0005829">
    <property type="term" value="C:cytosol"/>
    <property type="evidence" value="ECO:0007669"/>
    <property type="project" value="TreeGrafter"/>
</dbReference>
<evidence type="ECO:0000256" key="3">
    <source>
        <dbReference type="ARBA" id="ARBA00022723"/>
    </source>
</evidence>
<dbReference type="InterPro" id="IPR011249">
    <property type="entry name" value="Metalloenz_LuxS/M16"/>
</dbReference>
<proteinExistence type="inferred from homology"/>
<dbReference type="GO" id="GO:0051603">
    <property type="term" value="P:proteolysis involved in protein catabolic process"/>
    <property type="evidence" value="ECO:0007669"/>
    <property type="project" value="TreeGrafter"/>
</dbReference>
<dbReference type="InterPro" id="IPR054734">
    <property type="entry name" value="PqqF-like_C_4"/>
</dbReference>
<evidence type="ECO:0000256" key="1">
    <source>
        <dbReference type="ARBA" id="ARBA00007261"/>
    </source>
</evidence>